<evidence type="ECO:0000313" key="4">
    <source>
        <dbReference type="Proteomes" id="UP000622797"/>
    </source>
</evidence>
<dbReference type="OrthoDB" id="5102561at2759"/>
<dbReference type="AlphaFoldDB" id="A0A8H4XDT7"/>
<evidence type="ECO:0000313" key="3">
    <source>
        <dbReference type="EMBL" id="KAF4970546.1"/>
    </source>
</evidence>
<dbReference type="Proteomes" id="UP000622797">
    <property type="component" value="Unassembled WGS sequence"/>
</dbReference>
<evidence type="ECO:0000256" key="1">
    <source>
        <dbReference type="SAM" id="MobiDB-lite"/>
    </source>
</evidence>
<reference evidence="3" key="2">
    <citation type="submission" date="2020-05" db="EMBL/GenBank/DDBJ databases">
        <authorList>
            <person name="Kim H.-S."/>
            <person name="Proctor R.H."/>
            <person name="Brown D.W."/>
        </authorList>
    </citation>
    <scope>NUCLEOTIDE SEQUENCE</scope>
    <source>
        <strain evidence="3">NRRL 20472</strain>
    </source>
</reference>
<keyword evidence="2" id="KW-0812">Transmembrane</keyword>
<sequence length="237" mass="26273">MAAKSHSFQASYQPLPEEDPSTAALLAPSEGENGEDGRPPVVRLTFSPVILTRIVAIPIIFTDIIFICQPEEFQIVAAIFGIGGILMALWNIFHVFKSFFPGKEGNKFDIKIGRFFCAIGTTSLASQIKPRALSSHIISLIDVCFGLLFIGPSVLSLDSSIWGEGNYARTTWENVAGLSPTIVFLQFVIGFFNLFSLFRKMKIVVYKAEEEEKEEDEEVRVGTITEPYRDEVSEPAV</sequence>
<proteinExistence type="predicted"/>
<feature type="transmembrane region" description="Helical" evidence="2">
    <location>
        <begin position="175"/>
        <end position="198"/>
    </location>
</feature>
<gene>
    <name evidence="3" type="ORF">FSARC_2455</name>
</gene>
<keyword evidence="2" id="KW-0472">Membrane</keyword>
<feature type="transmembrane region" description="Helical" evidence="2">
    <location>
        <begin position="137"/>
        <end position="155"/>
    </location>
</feature>
<dbReference type="EMBL" id="JABEXW010000117">
    <property type="protein sequence ID" value="KAF4970546.1"/>
    <property type="molecule type" value="Genomic_DNA"/>
</dbReference>
<feature type="transmembrane region" description="Helical" evidence="2">
    <location>
        <begin position="75"/>
        <end position="96"/>
    </location>
</feature>
<reference evidence="3" key="1">
    <citation type="journal article" date="2020" name="BMC Genomics">
        <title>Correction to: Identification and distribution of gene clusters required for synthesis of sphingolipid metabolism inhibitors in diverse species of the filamentous fungus Fusarium.</title>
        <authorList>
            <person name="Kim H.S."/>
            <person name="Lohmar J.M."/>
            <person name="Busman M."/>
            <person name="Brown D.W."/>
            <person name="Naumann T.A."/>
            <person name="Divon H.H."/>
            <person name="Lysoe E."/>
            <person name="Uhlig S."/>
            <person name="Proctor R.H."/>
        </authorList>
    </citation>
    <scope>NUCLEOTIDE SEQUENCE</scope>
    <source>
        <strain evidence="3">NRRL 20472</strain>
    </source>
</reference>
<keyword evidence="4" id="KW-1185">Reference proteome</keyword>
<comment type="caution">
    <text evidence="3">The sequence shown here is derived from an EMBL/GenBank/DDBJ whole genome shotgun (WGS) entry which is preliminary data.</text>
</comment>
<protein>
    <submittedName>
        <fullName evidence="3">Uncharacterized protein</fullName>
    </submittedName>
</protein>
<feature type="compositionally biased region" description="Polar residues" evidence="1">
    <location>
        <begin position="1"/>
        <end position="12"/>
    </location>
</feature>
<name>A0A8H4XDT7_9HYPO</name>
<accession>A0A8H4XDT7</accession>
<feature type="compositionally biased region" description="Basic and acidic residues" evidence="1">
    <location>
        <begin position="227"/>
        <end position="237"/>
    </location>
</feature>
<organism evidence="3 4">
    <name type="scientific">Fusarium sarcochroum</name>
    <dbReference type="NCBI Taxonomy" id="1208366"/>
    <lineage>
        <taxon>Eukaryota</taxon>
        <taxon>Fungi</taxon>
        <taxon>Dikarya</taxon>
        <taxon>Ascomycota</taxon>
        <taxon>Pezizomycotina</taxon>
        <taxon>Sordariomycetes</taxon>
        <taxon>Hypocreomycetidae</taxon>
        <taxon>Hypocreales</taxon>
        <taxon>Nectriaceae</taxon>
        <taxon>Fusarium</taxon>
        <taxon>Fusarium lateritium species complex</taxon>
    </lineage>
</organism>
<keyword evidence="2" id="KW-1133">Transmembrane helix</keyword>
<feature type="transmembrane region" description="Helical" evidence="2">
    <location>
        <begin position="50"/>
        <end position="68"/>
    </location>
</feature>
<feature type="region of interest" description="Disordered" evidence="1">
    <location>
        <begin position="1"/>
        <end position="39"/>
    </location>
</feature>
<evidence type="ECO:0000256" key="2">
    <source>
        <dbReference type="SAM" id="Phobius"/>
    </source>
</evidence>
<feature type="region of interest" description="Disordered" evidence="1">
    <location>
        <begin position="213"/>
        <end position="237"/>
    </location>
</feature>